<feature type="transmembrane region" description="Helical" evidence="1">
    <location>
        <begin position="32"/>
        <end position="52"/>
    </location>
</feature>
<evidence type="ECO:0000256" key="1">
    <source>
        <dbReference type="SAM" id="Phobius"/>
    </source>
</evidence>
<gene>
    <name evidence="2" type="ordered locus">HH_1524</name>
</gene>
<organism evidence="2 3">
    <name type="scientific">Helicobacter hepaticus (strain ATCC 51449 / 3B1)</name>
    <dbReference type="NCBI Taxonomy" id="235279"/>
    <lineage>
        <taxon>Bacteria</taxon>
        <taxon>Pseudomonadati</taxon>
        <taxon>Campylobacterota</taxon>
        <taxon>Epsilonproteobacteria</taxon>
        <taxon>Campylobacterales</taxon>
        <taxon>Helicobacteraceae</taxon>
        <taxon>Helicobacter</taxon>
    </lineage>
</organism>
<keyword evidence="1" id="KW-0812">Transmembrane</keyword>
<keyword evidence="3" id="KW-1185">Reference proteome</keyword>
<proteinExistence type="predicted"/>
<evidence type="ECO:0000313" key="2">
    <source>
        <dbReference type="EMBL" id="AAP78121.1"/>
    </source>
</evidence>
<accession>Q7VG01</accession>
<protein>
    <submittedName>
        <fullName evidence="2">Uncharacterized protein</fullName>
    </submittedName>
</protein>
<dbReference type="AlphaFoldDB" id="Q7VG01"/>
<name>Q7VG01_HELHP</name>
<reference evidence="2 3" key="1">
    <citation type="journal article" date="2003" name="Proc. Natl. Acad. Sci. U.S.A.">
        <title>The complete genome sequence of the carcinogenic bacterium Helicobacter hepaticus.</title>
        <authorList>
            <person name="Suerbaum S."/>
            <person name="Josenhans C."/>
            <person name="Sterzenbach T."/>
            <person name="Drescher B."/>
            <person name="Brandt P."/>
            <person name="Bell M."/>
            <person name="Droege M."/>
            <person name="Fartmann B."/>
            <person name="Fischer H.-P."/>
            <person name="Ge Z."/>
            <person name="Hoerster A."/>
            <person name="Holland R."/>
            <person name="Klein K."/>
            <person name="Koenig J."/>
            <person name="Macko L."/>
            <person name="Mendz G.L."/>
            <person name="Nyakatura G."/>
            <person name="Schauer D.B."/>
            <person name="Shen Z."/>
            <person name="Weber J."/>
            <person name="Frosch M."/>
            <person name="Fox J.G."/>
        </authorList>
    </citation>
    <scope>NUCLEOTIDE SEQUENCE [LARGE SCALE GENOMIC DNA]</scope>
    <source>
        <strain evidence="3">ATCC 51449 / 3B1</strain>
    </source>
</reference>
<sequence length="122" mass="14357">MAFILEQIFIWLTFLILLCTNYLLFSFKYMHKFEFVAVLIGYVCIIAIFLWGTSSREPINISSVFASLNINIWITLCIGLYAFFICFILLKVIKRKNEQRYFYIFSTIIICLLILNIGNNIV</sequence>
<feature type="transmembrane region" description="Helical" evidence="1">
    <location>
        <begin position="6"/>
        <end position="25"/>
    </location>
</feature>
<evidence type="ECO:0000313" key="3">
    <source>
        <dbReference type="Proteomes" id="UP000002495"/>
    </source>
</evidence>
<dbReference type="KEGG" id="hhe:HH_1524"/>
<keyword evidence="1" id="KW-1133">Transmembrane helix</keyword>
<feature type="transmembrane region" description="Helical" evidence="1">
    <location>
        <begin position="72"/>
        <end position="90"/>
    </location>
</feature>
<dbReference type="HOGENOM" id="CLU_2023516_0_0_7"/>
<dbReference type="EMBL" id="AE017125">
    <property type="protein sequence ID" value="AAP78121.1"/>
    <property type="molecule type" value="Genomic_DNA"/>
</dbReference>
<dbReference type="Proteomes" id="UP000002495">
    <property type="component" value="Chromosome"/>
</dbReference>
<keyword evidence="1" id="KW-0472">Membrane</keyword>
<feature type="transmembrane region" description="Helical" evidence="1">
    <location>
        <begin position="102"/>
        <end position="121"/>
    </location>
</feature>
<dbReference type="STRING" id="235279.HH_1524"/>